<dbReference type="Proteomes" id="UP000694406">
    <property type="component" value="Unplaced"/>
</dbReference>
<dbReference type="PANTHER" id="PTHR45842">
    <property type="entry name" value="SYNAPTIC ADHESION-LIKE MOLECULE SALM"/>
    <property type="match status" value="1"/>
</dbReference>
<dbReference type="FunFam" id="2.60.40.10:FF:000032">
    <property type="entry name" value="palladin isoform X1"/>
    <property type="match status" value="1"/>
</dbReference>
<evidence type="ECO:0000313" key="10">
    <source>
        <dbReference type="Ensembl" id="ENSLLTP00000017231.1"/>
    </source>
</evidence>
<dbReference type="InterPro" id="IPR013783">
    <property type="entry name" value="Ig-like_fold"/>
</dbReference>
<evidence type="ECO:0000256" key="2">
    <source>
        <dbReference type="ARBA" id="ARBA00022729"/>
    </source>
</evidence>
<keyword evidence="5" id="KW-0393">Immunoglobulin domain</keyword>
<dbReference type="SUPFAM" id="SSF48726">
    <property type="entry name" value="Immunoglobulin"/>
    <property type="match status" value="1"/>
</dbReference>
<evidence type="ECO:0000259" key="9">
    <source>
        <dbReference type="PROSITE" id="PS50853"/>
    </source>
</evidence>
<dbReference type="InterPro" id="IPR003598">
    <property type="entry name" value="Ig_sub2"/>
</dbReference>
<sequence>MQATHHNIVPFSDLFFRSLFCVSTFLRKIPEEIPQDIKKIRIENSLLAELFRGTFSNVSTLEYLWLNFNNITVMHLKSLEHLKELKELRIQGNWLRSVPWTAFRDTPVLEILDLKCNKIDVLPEHALRYLSKLTYLDLSCNELTVISKEVFYNWPVFQKLQPLEKKAETVSSTVLSLHDNPWICDCRLRGFVQFINSIGPPMVLINSYLMCASPKSRAGKYFHEVDLNSCRRPTVTSSKPNITVFLGENSMLTCLVKANPSPKIWWNYPLKHLRGFNVSVTHMSEESFKSELVIPSAHLMDEGNYTCTAANFLGNTSATTVLAILAPQLATSSYSSPIIDEKANINVQIVKQTVYGITLEWYTAAENPVETWYTLYFGKYDDAKKGTVYIGPGIKTYSINDLLPATKYEVCISLKKQVPPKSQCIVFVTGSDNSELDQGQQVIHIIVVICAMVLVVPSGMYLCTSEARCSFKEKCTSCCVKKWSTNIKGTHTKSRFDNLPGGSEEGLCHQDSSNDQTERKESKEKEEKAKRQTAESQNSADLY</sequence>
<dbReference type="Pfam" id="PF13927">
    <property type="entry name" value="Ig_3"/>
    <property type="match status" value="1"/>
</dbReference>
<dbReference type="InterPro" id="IPR036116">
    <property type="entry name" value="FN3_sf"/>
</dbReference>
<dbReference type="PROSITE" id="PS51450">
    <property type="entry name" value="LRR"/>
    <property type="match status" value="2"/>
</dbReference>
<dbReference type="Gene3D" id="3.80.10.10">
    <property type="entry name" value="Ribonuclease Inhibitor"/>
    <property type="match status" value="1"/>
</dbReference>
<dbReference type="InterPro" id="IPR007110">
    <property type="entry name" value="Ig-like_dom"/>
</dbReference>
<evidence type="ECO:0000256" key="4">
    <source>
        <dbReference type="ARBA" id="ARBA00023157"/>
    </source>
</evidence>
<dbReference type="SMART" id="SM00409">
    <property type="entry name" value="IG"/>
    <property type="match status" value="1"/>
</dbReference>
<dbReference type="InterPro" id="IPR000483">
    <property type="entry name" value="Cys-rich_flank_reg_C"/>
</dbReference>
<organism evidence="10 11">
    <name type="scientific">Laticauda laticaudata</name>
    <name type="common">Blue-ringed sea krait</name>
    <name type="synonym">Blue-lipped sea krait</name>
    <dbReference type="NCBI Taxonomy" id="8630"/>
    <lineage>
        <taxon>Eukaryota</taxon>
        <taxon>Metazoa</taxon>
        <taxon>Chordata</taxon>
        <taxon>Craniata</taxon>
        <taxon>Vertebrata</taxon>
        <taxon>Euteleostomi</taxon>
        <taxon>Lepidosauria</taxon>
        <taxon>Squamata</taxon>
        <taxon>Bifurcata</taxon>
        <taxon>Unidentata</taxon>
        <taxon>Episquamata</taxon>
        <taxon>Toxicofera</taxon>
        <taxon>Serpentes</taxon>
        <taxon>Colubroidea</taxon>
        <taxon>Elapidae</taxon>
        <taxon>Laticaudinae</taxon>
        <taxon>Laticauda</taxon>
    </lineage>
</organism>
<keyword evidence="1" id="KW-0433">Leucine-rich repeat</keyword>
<dbReference type="PROSITE" id="PS50835">
    <property type="entry name" value="IG_LIKE"/>
    <property type="match status" value="1"/>
</dbReference>
<dbReference type="SUPFAM" id="SSF52058">
    <property type="entry name" value="L domain-like"/>
    <property type="match status" value="1"/>
</dbReference>
<evidence type="ECO:0000313" key="11">
    <source>
        <dbReference type="Proteomes" id="UP000694406"/>
    </source>
</evidence>
<dbReference type="Gene3D" id="2.60.40.10">
    <property type="entry name" value="Immunoglobulins"/>
    <property type="match status" value="2"/>
</dbReference>
<keyword evidence="2" id="KW-0732">Signal</keyword>
<dbReference type="InterPro" id="IPR003599">
    <property type="entry name" value="Ig_sub"/>
</dbReference>
<dbReference type="InterPro" id="IPR036179">
    <property type="entry name" value="Ig-like_dom_sf"/>
</dbReference>
<feature type="transmembrane region" description="Helical" evidence="7">
    <location>
        <begin position="442"/>
        <end position="464"/>
    </location>
</feature>
<dbReference type="SMART" id="SM00408">
    <property type="entry name" value="IGc2"/>
    <property type="match status" value="1"/>
</dbReference>
<feature type="region of interest" description="Disordered" evidence="6">
    <location>
        <begin position="494"/>
        <end position="543"/>
    </location>
</feature>
<evidence type="ECO:0000256" key="1">
    <source>
        <dbReference type="ARBA" id="ARBA00022614"/>
    </source>
</evidence>
<keyword evidence="11" id="KW-1185">Reference proteome</keyword>
<dbReference type="SMART" id="SM00369">
    <property type="entry name" value="LRR_TYP"/>
    <property type="match status" value="4"/>
</dbReference>
<evidence type="ECO:0000256" key="7">
    <source>
        <dbReference type="SAM" id="Phobius"/>
    </source>
</evidence>
<dbReference type="Pfam" id="PF13855">
    <property type="entry name" value="LRR_8"/>
    <property type="match status" value="1"/>
</dbReference>
<gene>
    <name evidence="10" type="primary">LRIT2</name>
</gene>
<dbReference type="SMART" id="SM00082">
    <property type="entry name" value="LRRCT"/>
    <property type="match status" value="1"/>
</dbReference>
<feature type="domain" description="Ig-like" evidence="8">
    <location>
        <begin position="233"/>
        <end position="323"/>
    </location>
</feature>
<dbReference type="SUPFAM" id="SSF49265">
    <property type="entry name" value="Fibronectin type III"/>
    <property type="match status" value="1"/>
</dbReference>
<dbReference type="Ensembl" id="ENSLLTT00000017876.1">
    <property type="protein sequence ID" value="ENSLLTP00000017231.1"/>
    <property type="gene ID" value="ENSLLTG00000013101.1"/>
</dbReference>
<dbReference type="GeneTree" id="ENSGT00940000159143"/>
<evidence type="ECO:0000256" key="6">
    <source>
        <dbReference type="SAM" id="MobiDB-lite"/>
    </source>
</evidence>
<dbReference type="InterPro" id="IPR032675">
    <property type="entry name" value="LRR_dom_sf"/>
</dbReference>
<evidence type="ECO:0000256" key="3">
    <source>
        <dbReference type="ARBA" id="ARBA00022737"/>
    </source>
</evidence>
<reference evidence="10" key="2">
    <citation type="submission" date="2025-09" db="UniProtKB">
        <authorList>
            <consortium name="Ensembl"/>
        </authorList>
    </citation>
    <scope>IDENTIFICATION</scope>
</reference>
<keyword evidence="7" id="KW-1133">Transmembrane helix</keyword>
<proteinExistence type="predicted"/>
<dbReference type="PANTHER" id="PTHR45842:SF14">
    <property type="entry name" value="LEUCINE-RICH REPEAT, IMMUNOGLOBULIN-LIKE DOMAIN AND TRANSMEMBRANE DOMAIN-CONTAINING PROTEIN 2"/>
    <property type="match status" value="1"/>
</dbReference>
<evidence type="ECO:0000259" key="8">
    <source>
        <dbReference type="PROSITE" id="PS50835"/>
    </source>
</evidence>
<keyword evidence="7" id="KW-0812">Transmembrane</keyword>
<keyword evidence="3" id="KW-0677">Repeat</keyword>
<protein>
    <submittedName>
        <fullName evidence="10">Leucine rich repeat, Ig-like and transmembrane domains 2</fullName>
    </submittedName>
</protein>
<dbReference type="InterPro" id="IPR050467">
    <property type="entry name" value="LRFN"/>
</dbReference>
<dbReference type="InterPro" id="IPR003591">
    <property type="entry name" value="Leu-rich_rpt_typical-subtyp"/>
</dbReference>
<dbReference type="PROSITE" id="PS50853">
    <property type="entry name" value="FN3"/>
    <property type="match status" value="1"/>
</dbReference>
<reference evidence="10" key="1">
    <citation type="submission" date="2025-08" db="UniProtKB">
        <authorList>
            <consortium name="Ensembl"/>
        </authorList>
    </citation>
    <scope>IDENTIFICATION</scope>
</reference>
<feature type="domain" description="Fibronectin type-III" evidence="9">
    <location>
        <begin position="343"/>
        <end position="432"/>
    </location>
</feature>
<dbReference type="InterPro" id="IPR001611">
    <property type="entry name" value="Leu-rich_rpt"/>
</dbReference>
<dbReference type="AlphaFoldDB" id="A0A8C5SG61"/>
<dbReference type="InterPro" id="IPR003961">
    <property type="entry name" value="FN3_dom"/>
</dbReference>
<name>A0A8C5SG61_LATLA</name>
<feature type="compositionally biased region" description="Polar residues" evidence="6">
    <location>
        <begin position="534"/>
        <end position="543"/>
    </location>
</feature>
<evidence type="ECO:0000256" key="5">
    <source>
        <dbReference type="ARBA" id="ARBA00023319"/>
    </source>
</evidence>
<keyword evidence="7" id="KW-0472">Membrane</keyword>
<accession>A0A8C5SG61</accession>
<keyword evidence="4" id="KW-1015">Disulfide bond</keyword>
<feature type="compositionally biased region" description="Basic and acidic residues" evidence="6">
    <location>
        <begin position="516"/>
        <end position="533"/>
    </location>
</feature>